<evidence type="ECO:0000313" key="2">
    <source>
        <dbReference type="Proteomes" id="UP001218188"/>
    </source>
</evidence>
<dbReference type="EMBL" id="JARJCM010000179">
    <property type="protein sequence ID" value="KAJ7023877.1"/>
    <property type="molecule type" value="Genomic_DNA"/>
</dbReference>
<name>A0AAD6SEF5_9AGAR</name>
<accession>A0AAD6SEF5</accession>
<dbReference type="Proteomes" id="UP001218188">
    <property type="component" value="Unassembled WGS sequence"/>
</dbReference>
<gene>
    <name evidence="1" type="ORF">C8F04DRAFT_169019</name>
</gene>
<dbReference type="InterPro" id="IPR032675">
    <property type="entry name" value="LRR_dom_sf"/>
</dbReference>
<protein>
    <submittedName>
        <fullName evidence="1">Uncharacterized protein</fullName>
    </submittedName>
</protein>
<evidence type="ECO:0000313" key="1">
    <source>
        <dbReference type="EMBL" id="KAJ7023877.1"/>
    </source>
</evidence>
<sequence>MTSLPPSTTPPCPPAEIWKLILRFATESETSYLADYLPFQPIQELQETAASRHQDSLRLQTCLSLVHVSRHFHAIAAEFLYEDVRIYDAPGLESLLAGLRRSAKEDGVYGYGSCVRRLELPRRRNKFFPDSQNLPFPTHPVPCAPDVPRLCELLRLCPRLEILVRPCLRLDAENISFWASLVGTPVVGRLPCLLRLEWHESELDSRFYGPNNSERLREIVAQAPNLRYLFLSSDRQNSLVDLALPSSLHTIRINRSHFQSPGMKKYMVRARYPKYVPNFKNLILHATLPTALLDFVAVAGQQLRTLELAFAPQMIYSSSQLQRLLSRCSQLEELVYFLGAPEISPLVAFQAPSVKRVRLKVDPEEWSPCKPVLRGQMEILEGPSFPQLEELIIHDPTRWFQRRELGQDLLRRMVRRGCTVRYEDGSPIMLPV</sequence>
<keyword evidence="2" id="KW-1185">Reference proteome</keyword>
<dbReference type="SUPFAM" id="SSF52047">
    <property type="entry name" value="RNI-like"/>
    <property type="match status" value="1"/>
</dbReference>
<comment type="caution">
    <text evidence="1">The sequence shown here is derived from an EMBL/GenBank/DDBJ whole genome shotgun (WGS) entry which is preliminary data.</text>
</comment>
<proteinExistence type="predicted"/>
<dbReference type="AlphaFoldDB" id="A0AAD6SEF5"/>
<organism evidence="1 2">
    <name type="scientific">Mycena alexandri</name>
    <dbReference type="NCBI Taxonomy" id="1745969"/>
    <lineage>
        <taxon>Eukaryota</taxon>
        <taxon>Fungi</taxon>
        <taxon>Dikarya</taxon>
        <taxon>Basidiomycota</taxon>
        <taxon>Agaricomycotina</taxon>
        <taxon>Agaricomycetes</taxon>
        <taxon>Agaricomycetidae</taxon>
        <taxon>Agaricales</taxon>
        <taxon>Marasmiineae</taxon>
        <taxon>Mycenaceae</taxon>
        <taxon>Mycena</taxon>
    </lineage>
</organism>
<reference evidence="1" key="1">
    <citation type="submission" date="2023-03" db="EMBL/GenBank/DDBJ databases">
        <title>Massive genome expansion in bonnet fungi (Mycena s.s.) driven by repeated elements and novel gene families across ecological guilds.</title>
        <authorList>
            <consortium name="Lawrence Berkeley National Laboratory"/>
            <person name="Harder C.B."/>
            <person name="Miyauchi S."/>
            <person name="Viragh M."/>
            <person name="Kuo A."/>
            <person name="Thoen E."/>
            <person name="Andreopoulos B."/>
            <person name="Lu D."/>
            <person name="Skrede I."/>
            <person name="Drula E."/>
            <person name="Henrissat B."/>
            <person name="Morin E."/>
            <person name="Kohler A."/>
            <person name="Barry K."/>
            <person name="LaButti K."/>
            <person name="Morin E."/>
            <person name="Salamov A."/>
            <person name="Lipzen A."/>
            <person name="Mereny Z."/>
            <person name="Hegedus B."/>
            <person name="Baldrian P."/>
            <person name="Stursova M."/>
            <person name="Weitz H."/>
            <person name="Taylor A."/>
            <person name="Grigoriev I.V."/>
            <person name="Nagy L.G."/>
            <person name="Martin F."/>
            <person name="Kauserud H."/>
        </authorList>
    </citation>
    <scope>NUCLEOTIDE SEQUENCE</scope>
    <source>
        <strain evidence="1">CBHHK200</strain>
    </source>
</reference>
<dbReference type="Gene3D" id="3.80.10.10">
    <property type="entry name" value="Ribonuclease Inhibitor"/>
    <property type="match status" value="1"/>
</dbReference>